<sequence>MDQQILQRFQMIMQPKLRVLYYCLKLLIVKITQMEYKQRLLNFHIQLMIIKLKSRIFFYARGEDRYLFYQQNQQILDAISIKEEQIPVLFLGQSMNQLNGKIYVIEKDSQNFVITYINMSIEFLKQVIQSNFFLNPIKQFTQFVTKTLKKNPQNQGNNDQYITLSKLNSNLQYFFQILSFIDDHYISYGNATLFLDLILIELIDLINVDNNAKLFLSMNCQILDSIIIEGNLKIIFFRLIDNIQF</sequence>
<keyword evidence="2" id="KW-1185">Reference proteome</keyword>
<comment type="caution">
    <text evidence="1">The sequence shown here is derived from an EMBL/GenBank/DDBJ whole genome shotgun (WGS) entry which is preliminary data.</text>
</comment>
<reference evidence="1" key="1">
    <citation type="submission" date="2021-01" db="EMBL/GenBank/DDBJ databases">
        <authorList>
            <consortium name="Genoscope - CEA"/>
            <person name="William W."/>
        </authorList>
    </citation>
    <scope>NUCLEOTIDE SEQUENCE</scope>
</reference>
<evidence type="ECO:0000313" key="2">
    <source>
        <dbReference type="Proteomes" id="UP000692954"/>
    </source>
</evidence>
<dbReference type="Proteomes" id="UP000692954">
    <property type="component" value="Unassembled WGS sequence"/>
</dbReference>
<name>A0A8S1NMN7_9CILI</name>
<organism evidence="1 2">
    <name type="scientific">Paramecium sonneborni</name>
    <dbReference type="NCBI Taxonomy" id="65129"/>
    <lineage>
        <taxon>Eukaryota</taxon>
        <taxon>Sar</taxon>
        <taxon>Alveolata</taxon>
        <taxon>Ciliophora</taxon>
        <taxon>Intramacronucleata</taxon>
        <taxon>Oligohymenophorea</taxon>
        <taxon>Peniculida</taxon>
        <taxon>Parameciidae</taxon>
        <taxon>Paramecium</taxon>
    </lineage>
</organism>
<evidence type="ECO:0000313" key="1">
    <source>
        <dbReference type="EMBL" id="CAD8093442.1"/>
    </source>
</evidence>
<dbReference type="EMBL" id="CAJJDN010000060">
    <property type="protein sequence ID" value="CAD8093442.1"/>
    <property type="molecule type" value="Genomic_DNA"/>
</dbReference>
<accession>A0A8S1NMN7</accession>
<gene>
    <name evidence="1" type="ORF">PSON_ATCC_30995.1.T0600284</name>
</gene>
<proteinExistence type="predicted"/>
<protein>
    <submittedName>
        <fullName evidence="1">Uncharacterized protein</fullName>
    </submittedName>
</protein>
<dbReference type="AlphaFoldDB" id="A0A8S1NMN7"/>